<name>A0ABT1RJB5_9FIRM</name>
<dbReference type="InterPro" id="IPR043148">
    <property type="entry name" value="TagF_C"/>
</dbReference>
<dbReference type="InterPro" id="IPR001173">
    <property type="entry name" value="Glyco_trans_2-like"/>
</dbReference>
<organism evidence="2 3">
    <name type="scientific">Anaerovorax odorimutans</name>
    <dbReference type="NCBI Taxonomy" id="109327"/>
    <lineage>
        <taxon>Bacteria</taxon>
        <taxon>Bacillati</taxon>
        <taxon>Bacillota</taxon>
        <taxon>Clostridia</taxon>
        <taxon>Peptostreptococcales</taxon>
        <taxon>Anaerovoracaceae</taxon>
        <taxon>Anaerovorax</taxon>
    </lineage>
</organism>
<dbReference type="Pfam" id="PF04464">
    <property type="entry name" value="Glyphos_transf"/>
    <property type="match status" value="1"/>
</dbReference>
<dbReference type="RefSeq" id="WP_256130473.1">
    <property type="nucleotide sequence ID" value="NZ_JANFXK010000001.1"/>
</dbReference>
<protein>
    <submittedName>
        <fullName evidence="2">CDP-glycerol glycerophosphotransferase family protein</fullName>
    </submittedName>
</protein>
<dbReference type="Proteomes" id="UP001524502">
    <property type="component" value="Unassembled WGS sequence"/>
</dbReference>
<feature type="domain" description="Glycosyltransferase 2-like" evidence="1">
    <location>
        <begin position="10"/>
        <end position="142"/>
    </location>
</feature>
<keyword evidence="3" id="KW-1185">Reference proteome</keyword>
<dbReference type="Gene3D" id="3.90.550.10">
    <property type="entry name" value="Spore Coat Polysaccharide Biosynthesis Protein SpsA, Chain A"/>
    <property type="match status" value="1"/>
</dbReference>
<reference evidence="2 3" key="1">
    <citation type="submission" date="2022-06" db="EMBL/GenBank/DDBJ databases">
        <title>Isolation of gut microbiota from human fecal samples.</title>
        <authorList>
            <person name="Pamer E.G."/>
            <person name="Barat B."/>
            <person name="Waligurski E."/>
            <person name="Medina S."/>
            <person name="Paddock L."/>
            <person name="Mostad J."/>
        </authorList>
    </citation>
    <scope>NUCLEOTIDE SEQUENCE [LARGE SCALE GENOMIC DNA]</scope>
    <source>
        <strain evidence="2 3">SL.3.17</strain>
    </source>
</reference>
<accession>A0ABT1RJB5</accession>
<evidence type="ECO:0000313" key="3">
    <source>
        <dbReference type="Proteomes" id="UP001524502"/>
    </source>
</evidence>
<comment type="caution">
    <text evidence="2">The sequence shown here is derived from an EMBL/GenBank/DDBJ whole genome shotgun (WGS) entry which is preliminary data.</text>
</comment>
<proteinExistence type="predicted"/>
<dbReference type="Gene3D" id="3.40.50.12580">
    <property type="match status" value="1"/>
</dbReference>
<sequence>MTQDYKYKVSVIMPLYNIEGYLEEAVDSIISQTMGFEDNIQLIFVNDGSPDNLDLICKKYKEQYPKNIIYLEKENGGVSSARNAGIPSIEGKYVNFFDGDDKWDKEAFSNIYSFFEKNFNQIDIVAGRYCYFEGKEGFEHPLDYKFGKTHIVDIHKEFDHVQLSTATVFLKASALKDYKFDTRLRFSEDSIFLSKLLLEKEKYGVVREAVYYYRKRINEDSAINTMTSSPAWYFDTPKYCYKNLFQYSKEKYGTVIPYIQYLVMYDLQWRLGTVMPLSFSEEDRNWYKDCLTGLLKEIDDKIIAQQRSLNFVYKIFALSLKYETDILQDVNLNGWKIQYKGTHLFSLRAKYRLYLTNMQIRDGILHIEGSYQLGYLGEAYSLQVQDDHGKEYAPAFYPVLQKDRYAFSGEKLLTGTGFRLKIPVQEVSWVEFALIKKNGEKIVLSPSFGRFAKIDKEQKSTYYAHKNFLVKYRNNKIKIIPRTKKRLLASEMRYLKNSVLKDRKWKVACYRAMALLGKAFSRKDIWLVSDRTDMARDNGEALFAYLMKQKTQNKKIFFAIDKSSVDYPRMKALGSVLRIGSMRYKLYFLRAEKIISAHADDWVINAFGEDKSYFGDLYDFDYIFLQHGIIKDDLSDWLHKFKKNIHIFVTSAKEEYNSIIFGDYGYTENEVKLTGLPRFDKLTSEAERKIVFLPTWRKEIANPVIKGTSIREYSEKFKKSRYFEFFNGLINDNRILEVLKKCGYTGEFYVHPAFSSQIKDFEGNEVIKVADEEADYQKLFRENMLMVTDFSSVAFDFAYMKKPIIYSQFDHDTFFAGHSYDKGYFEYERDGFGPVCYNYEDTVAAIIQSVKNGCKMETQYIERVNQFFAWKDKNNCERVYRAILDMDNM</sequence>
<evidence type="ECO:0000313" key="2">
    <source>
        <dbReference type="EMBL" id="MCQ4635275.1"/>
    </source>
</evidence>
<dbReference type="EMBL" id="JANFXK010000001">
    <property type="protein sequence ID" value="MCQ4635275.1"/>
    <property type="molecule type" value="Genomic_DNA"/>
</dbReference>
<dbReference type="InterPro" id="IPR029044">
    <property type="entry name" value="Nucleotide-diphossugar_trans"/>
</dbReference>
<dbReference type="InterPro" id="IPR007554">
    <property type="entry name" value="Glycerophosphate_synth"/>
</dbReference>
<dbReference type="PANTHER" id="PTHR22916:SF3">
    <property type="entry name" value="UDP-GLCNAC:BETAGAL BETA-1,3-N-ACETYLGLUCOSAMINYLTRANSFERASE-LIKE PROTEIN 1"/>
    <property type="match status" value="1"/>
</dbReference>
<evidence type="ECO:0000259" key="1">
    <source>
        <dbReference type="Pfam" id="PF00535"/>
    </source>
</evidence>
<dbReference type="SUPFAM" id="SSF53448">
    <property type="entry name" value="Nucleotide-diphospho-sugar transferases"/>
    <property type="match status" value="1"/>
</dbReference>
<dbReference type="Pfam" id="PF00535">
    <property type="entry name" value="Glycos_transf_2"/>
    <property type="match status" value="1"/>
</dbReference>
<dbReference type="CDD" id="cd00761">
    <property type="entry name" value="Glyco_tranf_GTA_type"/>
    <property type="match status" value="1"/>
</dbReference>
<gene>
    <name evidence="2" type="ORF">NE619_00830</name>
</gene>
<dbReference type="PANTHER" id="PTHR22916">
    <property type="entry name" value="GLYCOSYLTRANSFERASE"/>
    <property type="match status" value="1"/>
</dbReference>